<name>A0AAV2QEC4_MEGNR</name>
<dbReference type="SUPFAM" id="SSF47459">
    <property type="entry name" value="HLH, helix-loop-helix DNA-binding domain"/>
    <property type="match status" value="1"/>
</dbReference>
<keyword evidence="2" id="KW-0805">Transcription regulation</keyword>
<dbReference type="Gene3D" id="4.10.280.10">
    <property type="entry name" value="Helix-loop-helix DNA-binding domain"/>
    <property type="match status" value="1"/>
</dbReference>
<dbReference type="InterPro" id="IPR011598">
    <property type="entry name" value="bHLH_dom"/>
</dbReference>
<comment type="caution">
    <text evidence="7">The sequence shown here is derived from an EMBL/GenBank/DDBJ whole genome shotgun (WGS) entry which is preliminary data.</text>
</comment>
<dbReference type="Proteomes" id="UP001497623">
    <property type="component" value="Unassembled WGS sequence"/>
</dbReference>
<evidence type="ECO:0000256" key="4">
    <source>
        <dbReference type="ARBA" id="ARBA00023242"/>
    </source>
</evidence>
<dbReference type="InterPro" id="IPR036638">
    <property type="entry name" value="HLH_DNA-bd_sf"/>
</dbReference>
<dbReference type="PANTHER" id="PTHR10985">
    <property type="entry name" value="BASIC HELIX-LOOP-HELIX TRANSCRIPTION FACTOR, HES-RELATED"/>
    <property type="match status" value="1"/>
</dbReference>
<evidence type="ECO:0000313" key="7">
    <source>
        <dbReference type="EMBL" id="CAL4079812.1"/>
    </source>
</evidence>
<protein>
    <recommendedName>
        <fullName evidence="6">BHLH domain-containing protein</fullName>
    </recommendedName>
</protein>
<dbReference type="EMBL" id="CAXKWB010005782">
    <property type="protein sequence ID" value="CAL4079812.1"/>
    <property type="molecule type" value="Genomic_DNA"/>
</dbReference>
<dbReference type="GO" id="GO:0046983">
    <property type="term" value="F:protein dimerization activity"/>
    <property type="evidence" value="ECO:0007669"/>
    <property type="project" value="InterPro"/>
</dbReference>
<keyword evidence="3" id="KW-0804">Transcription</keyword>
<reference evidence="7 8" key="1">
    <citation type="submission" date="2024-05" db="EMBL/GenBank/DDBJ databases">
        <authorList>
            <person name="Wallberg A."/>
        </authorList>
    </citation>
    <scope>NUCLEOTIDE SEQUENCE [LARGE SCALE GENOMIC DNA]</scope>
</reference>
<dbReference type="GO" id="GO:0005634">
    <property type="term" value="C:nucleus"/>
    <property type="evidence" value="ECO:0007669"/>
    <property type="project" value="UniProtKB-SubCell"/>
</dbReference>
<feature type="region of interest" description="Disordered" evidence="5">
    <location>
        <begin position="111"/>
        <end position="131"/>
    </location>
</feature>
<evidence type="ECO:0000256" key="5">
    <source>
        <dbReference type="SAM" id="MobiDB-lite"/>
    </source>
</evidence>
<dbReference type="PROSITE" id="PS50888">
    <property type="entry name" value="BHLH"/>
    <property type="match status" value="1"/>
</dbReference>
<feature type="non-terminal residue" evidence="7">
    <location>
        <position position="131"/>
    </location>
</feature>
<organism evidence="7 8">
    <name type="scientific">Meganyctiphanes norvegica</name>
    <name type="common">Northern krill</name>
    <name type="synonym">Thysanopoda norvegica</name>
    <dbReference type="NCBI Taxonomy" id="48144"/>
    <lineage>
        <taxon>Eukaryota</taxon>
        <taxon>Metazoa</taxon>
        <taxon>Ecdysozoa</taxon>
        <taxon>Arthropoda</taxon>
        <taxon>Crustacea</taxon>
        <taxon>Multicrustacea</taxon>
        <taxon>Malacostraca</taxon>
        <taxon>Eumalacostraca</taxon>
        <taxon>Eucarida</taxon>
        <taxon>Euphausiacea</taxon>
        <taxon>Euphausiidae</taxon>
        <taxon>Meganyctiphanes</taxon>
    </lineage>
</organism>
<evidence type="ECO:0000256" key="3">
    <source>
        <dbReference type="ARBA" id="ARBA00023163"/>
    </source>
</evidence>
<evidence type="ECO:0000256" key="1">
    <source>
        <dbReference type="ARBA" id="ARBA00004123"/>
    </source>
</evidence>
<sequence length="131" mass="14606">MAALQHDYAGGTVVNSVAVSNSSRLIAAPTQTHKTRTTRPPSEARRIRKPLMEKKRRERINSSLNELALMLTEAKLVKPEAGNKPLKLEKADILELTVKHLQVLKNRLKADAACEEPSDDQHMDTQDTISQ</sequence>
<accession>A0AAV2QEC4</accession>
<evidence type="ECO:0000259" key="6">
    <source>
        <dbReference type="PROSITE" id="PS50888"/>
    </source>
</evidence>
<dbReference type="AlphaFoldDB" id="A0AAV2QEC4"/>
<evidence type="ECO:0000256" key="2">
    <source>
        <dbReference type="ARBA" id="ARBA00023015"/>
    </source>
</evidence>
<dbReference type="SMART" id="SM00353">
    <property type="entry name" value="HLH"/>
    <property type="match status" value="1"/>
</dbReference>
<keyword evidence="8" id="KW-1185">Reference proteome</keyword>
<evidence type="ECO:0000313" key="8">
    <source>
        <dbReference type="Proteomes" id="UP001497623"/>
    </source>
</evidence>
<dbReference type="InterPro" id="IPR050370">
    <property type="entry name" value="HES_HEY"/>
</dbReference>
<proteinExistence type="predicted"/>
<dbReference type="CDD" id="cd11410">
    <property type="entry name" value="bHLH_O_HES"/>
    <property type="match status" value="1"/>
</dbReference>
<gene>
    <name evidence="7" type="ORF">MNOR_LOCUS11123</name>
</gene>
<feature type="region of interest" description="Disordered" evidence="5">
    <location>
        <begin position="25"/>
        <end position="44"/>
    </location>
</feature>
<keyword evidence="4" id="KW-0539">Nucleus</keyword>
<comment type="subcellular location">
    <subcellularLocation>
        <location evidence="1">Nucleus</location>
    </subcellularLocation>
</comment>
<dbReference type="Pfam" id="PF00010">
    <property type="entry name" value="HLH"/>
    <property type="match status" value="1"/>
</dbReference>
<feature type="domain" description="BHLH" evidence="6">
    <location>
        <begin position="44"/>
        <end position="104"/>
    </location>
</feature>